<proteinExistence type="predicted"/>
<accession>A0A1E3KP82</accession>
<sequence length="85" mass="10301">MEKIIPIELTLNRTIRKTYPDRSFWKYIIYEDPAQANSYRAHLSFHSINGNNQINHYEVIFNKNSNLSELFKIDENYFRLKFKKA</sequence>
<dbReference type="Proteomes" id="UP000094892">
    <property type="component" value="Unassembled WGS sequence"/>
</dbReference>
<dbReference type="PATRIC" id="fig|1590.306.peg.538"/>
<dbReference type="RefSeq" id="WP_033609225.1">
    <property type="nucleotide sequence ID" value="NZ_CP017374.1"/>
</dbReference>
<evidence type="ECO:0000313" key="1">
    <source>
        <dbReference type="EMBL" id="ODO60590.1"/>
    </source>
</evidence>
<name>A0A1E3KP82_LACPN</name>
<gene>
    <name evidence="1" type="ORF">LPJSA22_00533</name>
</gene>
<dbReference type="EMBL" id="MCOL01000001">
    <property type="protein sequence ID" value="ODO60590.1"/>
    <property type="molecule type" value="Genomic_DNA"/>
</dbReference>
<evidence type="ECO:0000313" key="2">
    <source>
        <dbReference type="Proteomes" id="UP000094892"/>
    </source>
</evidence>
<protein>
    <submittedName>
        <fullName evidence="1">Uncharacterized protein</fullName>
    </submittedName>
</protein>
<dbReference type="AlphaFoldDB" id="A0A1E3KP82"/>
<organism evidence="1 2">
    <name type="scientific">Lactiplantibacillus plantarum</name>
    <name type="common">Lactobacillus plantarum</name>
    <dbReference type="NCBI Taxonomy" id="1590"/>
    <lineage>
        <taxon>Bacteria</taxon>
        <taxon>Bacillati</taxon>
        <taxon>Bacillota</taxon>
        <taxon>Bacilli</taxon>
        <taxon>Lactobacillales</taxon>
        <taxon>Lactobacillaceae</taxon>
        <taxon>Lactiplantibacillus</taxon>
    </lineage>
</organism>
<reference evidence="1 2" key="1">
    <citation type="submission" date="2016-08" db="EMBL/GenBank/DDBJ databases">
        <title>Genome sequencing of Lactobacillus plantarum JSA22, isolated from fermented soybean paste.</title>
        <authorList>
            <person name="Choi H.S."/>
        </authorList>
    </citation>
    <scope>NUCLEOTIDE SEQUENCE [LARGE SCALE GENOMIC DNA]</scope>
    <source>
        <strain evidence="1 2">JSA22</strain>
    </source>
</reference>
<comment type="caution">
    <text evidence="1">The sequence shown here is derived from an EMBL/GenBank/DDBJ whole genome shotgun (WGS) entry which is preliminary data.</text>
</comment>